<keyword evidence="1" id="KW-0732">Signal</keyword>
<dbReference type="RefSeq" id="WP_039646582.1">
    <property type="nucleotide sequence ID" value="NZ_JXBL01000001.1"/>
</dbReference>
<dbReference type="PANTHER" id="PTHR35038:SF6">
    <property type="entry name" value="SURFACE LOCALIZED DECAHEME CYTOCHROME C LIPOPROTEIN"/>
    <property type="match status" value="1"/>
</dbReference>
<dbReference type="GO" id="GO:0016491">
    <property type="term" value="F:oxidoreductase activity"/>
    <property type="evidence" value="ECO:0007669"/>
    <property type="project" value="TreeGrafter"/>
</dbReference>
<dbReference type="InterPro" id="IPR036280">
    <property type="entry name" value="Multihaem_cyt_sf"/>
</dbReference>
<organism evidence="4 5">
    <name type="scientific">Geobacter soli</name>
    <dbReference type="NCBI Taxonomy" id="1510391"/>
    <lineage>
        <taxon>Bacteria</taxon>
        <taxon>Pseudomonadati</taxon>
        <taxon>Thermodesulfobacteriota</taxon>
        <taxon>Desulfuromonadia</taxon>
        <taxon>Geobacterales</taxon>
        <taxon>Geobacteraceae</taxon>
        <taxon>Geobacter</taxon>
    </lineage>
</organism>
<comment type="caution">
    <text evidence="4">The sequence shown here is derived from an EMBL/GenBank/DDBJ whole genome shotgun (WGS) entry which is preliminary data.</text>
</comment>
<evidence type="ECO:0000256" key="2">
    <source>
        <dbReference type="SAM" id="MobiDB-lite"/>
    </source>
</evidence>
<sequence>MNGIPLRTLVTALVALFVPIAAWAIDFPHELGSVKGYKCSSCHTVHSTLGSTGYNNVCLTCHNPSDPYGSGKPFAMADFANPFRTWTSARPAVTYQTSHNWIGKDVVPKAGAVAPTDVRLTKSLLIGTVSCARCHNIHDLYSSAYNSKPFLRVRNDEDQLCLDCHRPRKTVDHTRGTHPVTVNYSTKAAARPDEFYSPPRNSNPANPTSAMRMSRSGAVVCTTCHGVHYTDSNSRTFDNASSARMGLLSTSRGMLLRTDLKGRTVSDPNICTNCHKSADDPANTTARVKNHNGTKNQNVQCADCHGGHVDEADGTAPNAYLINRYMNISTQYGAVRNAKVMYQYTSVARKNWNKDAFGVCLACHSPLPGTIGQHSSTNAADCRSCHTHSQGFSANCTQCHGFPPTVNTAGGPSGYGKDGVRDYSTSGVFKNETQTPHARHAGGGANYSIACDQCHKGFSHNTGTFQDVFVDKTGIIASIGSGANPTYNPAGKGTCTATYCHSDGAPRNASLQAVVGAPGNTTFTWGNGVGTLSGCGSCHAAFPLTNAHPAHFNAGIMNCQNCHYATLSGPSTIKDKSVHVDGVKTVVFNGVARGTINVGSGTYNVNTATCSVAGCHGDGRGGAPVTTPQWVDPTTGACGKCHYATPTIAATSAQTIGTNGHAAHLTLDYGPKAILGATVSACQSCHTYTTSTAATHVNGSVQVVSANCTSSCHKNGATWTSGRVTCESCHTGLLSVIGGKTAPAKTNFTASGHGQAGAGFDASRQCASCHDADSGHINGTSGDQKRIAVNDYTLCAGCHNDAIKVPTATRRNVTRHAVDLGNYTMECKTCHDVHGTGNRAMVRTTLVFGALTSTISYATTADLVQLQAPYRGVCQTCHTKTSHYRRGVNEGAGHPTTGCLNCHSHRNTFAFKPKACDECHGYPPTPRGFVASQANYSTARLENYSGGGGAHVKLGHLMSNLRPSQGFTPCLTCHYDGAAAHVGDESVWAGGSTQQKKSAVNVKIDPTYKFNADKGQWYSKQSPDATGSCWNVSCHFQPTPRWSDDK</sequence>
<dbReference type="Gene3D" id="3.90.10.10">
    <property type="entry name" value="Cytochrome C3"/>
    <property type="match status" value="4"/>
</dbReference>
<dbReference type="InterPro" id="IPR010176">
    <property type="entry name" value="C4xCH_C2xCH_motif_GEOSU"/>
</dbReference>
<accession>A0A0C1QYL5</accession>
<protein>
    <submittedName>
        <fullName evidence="4">Cytochrome C</fullName>
    </submittedName>
</protein>
<evidence type="ECO:0000259" key="3">
    <source>
        <dbReference type="Pfam" id="PF22113"/>
    </source>
</evidence>
<dbReference type="Pfam" id="PF22113">
    <property type="entry name" value="Mtrc-MtrF_II-IV_dom"/>
    <property type="match status" value="1"/>
</dbReference>
<dbReference type="SUPFAM" id="SSF48695">
    <property type="entry name" value="Multiheme cytochromes"/>
    <property type="match status" value="4"/>
</dbReference>
<reference evidence="4 5" key="1">
    <citation type="submission" date="2015-01" db="EMBL/GenBank/DDBJ databases">
        <title>Genome sequence of the anaerobic bacterium Geobacter soli GSS01, a dissimilatory Fe(III) reducer from soil.</title>
        <authorList>
            <person name="Yang G."/>
            <person name="Zhou S."/>
        </authorList>
    </citation>
    <scope>NUCLEOTIDE SEQUENCE [LARGE SCALE GENOMIC DNA]</scope>
    <source>
        <strain evidence="4 5">GSS01</strain>
    </source>
</reference>
<dbReference type="InterPro" id="IPR054337">
    <property type="entry name" value="Mtrc-MtrF-like_dom_II/IV"/>
</dbReference>
<gene>
    <name evidence="4" type="ORF">SE37_11830</name>
</gene>
<evidence type="ECO:0000313" key="4">
    <source>
        <dbReference type="EMBL" id="KIE43271.1"/>
    </source>
</evidence>
<evidence type="ECO:0000256" key="1">
    <source>
        <dbReference type="ARBA" id="ARBA00022729"/>
    </source>
</evidence>
<name>A0A0C1QYL5_9BACT</name>
<evidence type="ECO:0000313" key="5">
    <source>
        <dbReference type="Proteomes" id="UP000031433"/>
    </source>
</evidence>
<feature type="domain" description="Outer membrane cytochrome MtrC/MtrF-like" evidence="3">
    <location>
        <begin position="128"/>
        <end position="307"/>
    </location>
</feature>
<feature type="region of interest" description="Disordered" evidence="2">
    <location>
        <begin position="192"/>
        <end position="211"/>
    </location>
</feature>
<keyword evidence="5" id="KW-1185">Reference proteome</keyword>
<dbReference type="NCBIfam" id="TIGR01904">
    <property type="entry name" value="GSu_C4xC__C2xCH"/>
    <property type="match status" value="2"/>
</dbReference>
<dbReference type="PANTHER" id="PTHR35038">
    <property type="entry name" value="DISSIMILATORY SULFITE REDUCTASE SIRA"/>
    <property type="match status" value="1"/>
</dbReference>
<feature type="compositionally biased region" description="Polar residues" evidence="2">
    <location>
        <begin position="199"/>
        <end position="211"/>
    </location>
</feature>
<proteinExistence type="predicted"/>
<dbReference type="InterPro" id="IPR051829">
    <property type="entry name" value="Multiheme_Cytochr_ET"/>
</dbReference>
<dbReference type="Pfam" id="PF09698">
    <property type="entry name" value="GSu_C4xC__C2xCH"/>
    <property type="match status" value="2"/>
</dbReference>
<dbReference type="EMBL" id="JXBL01000001">
    <property type="protein sequence ID" value="KIE43271.1"/>
    <property type="molecule type" value="Genomic_DNA"/>
</dbReference>
<dbReference type="Proteomes" id="UP000031433">
    <property type="component" value="Unassembled WGS sequence"/>
</dbReference>
<dbReference type="AlphaFoldDB" id="A0A0C1QYL5"/>